<keyword evidence="8" id="KW-0812">Transmembrane</keyword>
<sequence length="119" mass="13215">MQYAAPPPYGPSYGPTIINAAPAPTPASTIIVTTTNAGGACPPPCLTPNPVPFTCPQCRFTGETVVYYFSGTMTWLFAFIFFIFGLWLCCFLPFFLPIFMDAEHRCPNCQRYIGTFYRC</sequence>
<reference evidence="11" key="1">
    <citation type="submission" date="2022-11" db="UniProtKB">
        <authorList>
            <consortium name="WormBaseParasite"/>
        </authorList>
    </citation>
    <scope>IDENTIFICATION</scope>
</reference>
<dbReference type="PANTHER" id="PTHR23292">
    <property type="entry name" value="LIPOPOLYSACCHARIDE-INDUCED TUMOR NECROSIS FACTOR-ALPHA FACTOR"/>
    <property type="match status" value="1"/>
</dbReference>
<comment type="subcellular location">
    <subcellularLocation>
        <location evidence="2">Endosome membrane</location>
        <topology evidence="2">Peripheral membrane protein</topology>
    </subcellularLocation>
    <subcellularLocation>
        <location evidence="1">Late endosome membrane</location>
    </subcellularLocation>
    <subcellularLocation>
        <location evidence="3">Lysosome membrane</location>
        <topology evidence="3">Peripheral membrane protein</topology>
        <orientation evidence="3">Cytoplasmic side</orientation>
    </subcellularLocation>
</comment>
<evidence type="ECO:0000256" key="7">
    <source>
        <dbReference type="ARBA" id="ARBA00023136"/>
    </source>
</evidence>
<dbReference type="OMA" id="LPYCCNS"/>
<dbReference type="InterPro" id="IPR006629">
    <property type="entry name" value="LITAF"/>
</dbReference>
<proteinExistence type="inferred from homology"/>
<keyword evidence="7 8" id="KW-0472">Membrane</keyword>
<dbReference type="InterPro" id="IPR037519">
    <property type="entry name" value="LITAF_fam"/>
</dbReference>
<accession>A0A915JLD7</accession>
<evidence type="ECO:0000256" key="5">
    <source>
        <dbReference type="ARBA" id="ARBA00022723"/>
    </source>
</evidence>
<evidence type="ECO:0000256" key="3">
    <source>
        <dbReference type="ARBA" id="ARBA00004630"/>
    </source>
</evidence>
<dbReference type="Pfam" id="PF10601">
    <property type="entry name" value="zf-LITAF-like"/>
    <property type="match status" value="1"/>
</dbReference>
<organism evidence="10 11">
    <name type="scientific">Romanomermis culicivorax</name>
    <name type="common">Nematode worm</name>
    <dbReference type="NCBI Taxonomy" id="13658"/>
    <lineage>
        <taxon>Eukaryota</taxon>
        <taxon>Metazoa</taxon>
        <taxon>Ecdysozoa</taxon>
        <taxon>Nematoda</taxon>
        <taxon>Enoplea</taxon>
        <taxon>Dorylaimia</taxon>
        <taxon>Mermithida</taxon>
        <taxon>Mermithoidea</taxon>
        <taxon>Mermithidae</taxon>
        <taxon>Romanomermis</taxon>
    </lineage>
</organism>
<evidence type="ECO:0000256" key="8">
    <source>
        <dbReference type="SAM" id="Phobius"/>
    </source>
</evidence>
<dbReference type="GO" id="GO:0031902">
    <property type="term" value="C:late endosome membrane"/>
    <property type="evidence" value="ECO:0007669"/>
    <property type="project" value="UniProtKB-SubCell"/>
</dbReference>
<dbReference type="SMART" id="SM00714">
    <property type="entry name" value="LITAF"/>
    <property type="match status" value="1"/>
</dbReference>
<protein>
    <submittedName>
        <fullName evidence="11">LITAF domain-containing protein</fullName>
    </submittedName>
</protein>
<comment type="similarity">
    <text evidence="4">Belongs to the CDIP1/LITAF family.</text>
</comment>
<keyword evidence="5" id="KW-0479">Metal-binding</keyword>
<keyword evidence="10" id="KW-1185">Reference proteome</keyword>
<evidence type="ECO:0000256" key="4">
    <source>
        <dbReference type="ARBA" id="ARBA00005975"/>
    </source>
</evidence>
<evidence type="ECO:0000313" key="11">
    <source>
        <dbReference type="WBParaSite" id="nRc.2.0.1.t27009-RA"/>
    </source>
</evidence>
<feature type="transmembrane region" description="Helical" evidence="8">
    <location>
        <begin position="75"/>
        <end position="96"/>
    </location>
</feature>
<evidence type="ECO:0000256" key="1">
    <source>
        <dbReference type="ARBA" id="ARBA00004414"/>
    </source>
</evidence>
<dbReference type="WBParaSite" id="nRc.2.0.1.t27009-RA">
    <property type="protein sequence ID" value="nRc.2.0.1.t27009-RA"/>
    <property type="gene ID" value="nRc.2.0.1.g27009"/>
</dbReference>
<keyword evidence="6" id="KW-0862">Zinc</keyword>
<dbReference type="Proteomes" id="UP000887565">
    <property type="component" value="Unplaced"/>
</dbReference>
<dbReference type="PANTHER" id="PTHR23292:SF6">
    <property type="entry name" value="FI16602P1-RELATED"/>
    <property type="match status" value="1"/>
</dbReference>
<feature type="domain" description="LITAF" evidence="9">
    <location>
        <begin position="35"/>
        <end position="118"/>
    </location>
</feature>
<evidence type="ECO:0000256" key="2">
    <source>
        <dbReference type="ARBA" id="ARBA00004481"/>
    </source>
</evidence>
<name>A0A915JLD7_ROMCU</name>
<dbReference type="AlphaFoldDB" id="A0A915JLD7"/>
<evidence type="ECO:0000256" key="6">
    <source>
        <dbReference type="ARBA" id="ARBA00022833"/>
    </source>
</evidence>
<evidence type="ECO:0000259" key="9">
    <source>
        <dbReference type="PROSITE" id="PS51837"/>
    </source>
</evidence>
<evidence type="ECO:0000313" key="10">
    <source>
        <dbReference type="Proteomes" id="UP000887565"/>
    </source>
</evidence>
<dbReference type="GO" id="GO:0008270">
    <property type="term" value="F:zinc ion binding"/>
    <property type="evidence" value="ECO:0007669"/>
    <property type="project" value="TreeGrafter"/>
</dbReference>
<dbReference type="PROSITE" id="PS51837">
    <property type="entry name" value="LITAF"/>
    <property type="match status" value="1"/>
</dbReference>
<keyword evidence="8" id="KW-1133">Transmembrane helix</keyword>
<dbReference type="GO" id="GO:0005765">
    <property type="term" value="C:lysosomal membrane"/>
    <property type="evidence" value="ECO:0007669"/>
    <property type="project" value="UniProtKB-SubCell"/>
</dbReference>